<dbReference type="InterPro" id="IPR052337">
    <property type="entry name" value="SAT4-like"/>
</dbReference>
<feature type="transmembrane region" description="Helical" evidence="6">
    <location>
        <begin position="182"/>
        <end position="203"/>
    </location>
</feature>
<feature type="transmembrane region" description="Helical" evidence="6">
    <location>
        <begin position="106"/>
        <end position="130"/>
    </location>
</feature>
<keyword evidence="2 6" id="KW-0812">Transmembrane</keyword>
<reference evidence="8 9" key="1">
    <citation type="submission" date="2018-06" db="EMBL/GenBank/DDBJ databases">
        <title>Complete Genomes of Monosporascus.</title>
        <authorList>
            <person name="Robinson A.J."/>
            <person name="Natvig D.O."/>
        </authorList>
    </citation>
    <scope>NUCLEOTIDE SEQUENCE [LARGE SCALE GENOMIC DNA]</scope>
    <source>
        <strain evidence="8 9">CBS 609.92</strain>
    </source>
</reference>
<comment type="subcellular location">
    <subcellularLocation>
        <location evidence="1">Membrane</location>
        <topology evidence="1">Multi-pass membrane protein</topology>
    </subcellularLocation>
</comment>
<feature type="domain" description="Rhodopsin" evidence="7">
    <location>
        <begin position="43"/>
        <end position="285"/>
    </location>
</feature>
<organism evidence="8 9">
    <name type="scientific">Monosporascus cannonballus</name>
    <dbReference type="NCBI Taxonomy" id="155416"/>
    <lineage>
        <taxon>Eukaryota</taxon>
        <taxon>Fungi</taxon>
        <taxon>Dikarya</taxon>
        <taxon>Ascomycota</taxon>
        <taxon>Pezizomycotina</taxon>
        <taxon>Sordariomycetes</taxon>
        <taxon>Xylariomycetidae</taxon>
        <taxon>Xylariales</taxon>
        <taxon>Xylariales incertae sedis</taxon>
        <taxon>Monosporascus</taxon>
    </lineage>
</organism>
<dbReference type="InterPro" id="IPR049326">
    <property type="entry name" value="Rhodopsin_dom_fungi"/>
</dbReference>
<comment type="similarity">
    <text evidence="5">Belongs to the SAT4 family.</text>
</comment>
<protein>
    <recommendedName>
        <fullName evidence="7">Rhodopsin domain-containing protein</fullName>
    </recommendedName>
</protein>
<feature type="transmembrane region" description="Helical" evidence="6">
    <location>
        <begin position="59"/>
        <end position="81"/>
    </location>
</feature>
<name>A0ABY0H753_9PEZI</name>
<evidence type="ECO:0000259" key="7">
    <source>
        <dbReference type="Pfam" id="PF20684"/>
    </source>
</evidence>
<comment type="caution">
    <text evidence="8">The sequence shown here is derived from an EMBL/GenBank/DDBJ whole genome shotgun (WGS) entry which is preliminary data.</text>
</comment>
<evidence type="ECO:0000256" key="1">
    <source>
        <dbReference type="ARBA" id="ARBA00004141"/>
    </source>
</evidence>
<evidence type="ECO:0000256" key="4">
    <source>
        <dbReference type="ARBA" id="ARBA00023136"/>
    </source>
</evidence>
<feature type="transmembrane region" description="Helical" evidence="6">
    <location>
        <begin position="142"/>
        <end position="162"/>
    </location>
</feature>
<keyword evidence="4 6" id="KW-0472">Membrane</keyword>
<dbReference type="Proteomes" id="UP000294003">
    <property type="component" value="Unassembled WGS sequence"/>
</dbReference>
<feature type="transmembrane region" description="Helical" evidence="6">
    <location>
        <begin position="224"/>
        <end position="246"/>
    </location>
</feature>
<evidence type="ECO:0000256" key="6">
    <source>
        <dbReference type="SAM" id="Phobius"/>
    </source>
</evidence>
<dbReference type="Pfam" id="PF20684">
    <property type="entry name" value="Fung_rhodopsin"/>
    <property type="match status" value="1"/>
</dbReference>
<evidence type="ECO:0000313" key="9">
    <source>
        <dbReference type="Proteomes" id="UP000294003"/>
    </source>
</evidence>
<feature type="transmembrane region" description="Helical" evidence="6">
    <location>
        <begin position="25"/>
        <end position="47"/>
    </location>
</feature>
<accession>A0ABY0H753</accession>
<feature type="transmembrane region" description="Helical" evidence="6">
    <location>
        <begin position="270"/>
        <end position="290"/>
    </location>
</feature>
<evidence type="ECO:0000256" key="3">
    <source>
        <dbReference type="ARBA" id="ARBA00022989"/>
    </source>
</evidence>
<dbReference type="PANTHER" id="PTHR33048">
    <property type="entry name" value="PTH11-LIKE INTEGRAL MEMBRANE PROTEIN (AFU_ORTHOLOGUE AFUA_5G11245)"/>
    <property type="match status" value="1"/>
</dbReference>
<gene>
    <name evidence="8" type="ORF">DL762_004653</name>
</gene>
<evidence type="ECO:0000313" key="8">
    <source>
        <dbReference type="EMBL" id="RYO86641.1"/>
    </source>
</evidence>
<evidence type="ECO:0000256" key="2">
    <source>
        <dbReference type="ARBA" id="ARBA00022692"/>
    </source>
</evidence>
<sequence length="399" mass="43692">MAEPSALPQLEDLPPEYVAHDEGRMIYSCMAAMTALATSVVVLRLWARKEKSAAIQVDDWLIIASLPFLWVLMTCGVLSVVRGGVGKHTIVNLIVDPDAMNRGAKYFFVSQFMYGTVIALIKSSILALYLHIFPTQFMKKSCFVLGGLVFAWWLMAMIVPFVQCKPMSKSWSPFEEGTCIDTCAFLVGNAVPNIVTDAAILALPAHQISKLQLRTMQKAAITGIFLLGGIVIIASCIRLKVVYALWESDLNMDFTVQIKDSWLWTVTEPAVGVLCACLPTLRPLVVAIMGTMKRYSTKRSTGESNAIITAGGRTSKPASKPRFSRGQVSEPIGSFERLDDIESAEGGPAGLVLWPKGFCQDRKTTVVGRDSHSALSDEIALGAIHVRNEMTLSEDRLSR</sequence>
<proteinExistence type="inferred from homology"/>
<keyword evidence="9" id="KW-1185">Reference proteome</keyword>
<keyword evidence="3 6" id="KW-1133">Transmembrane helix</keyword>
<evidence type="ECO:0000256" key="5">
    <source>
        <dbReference type="ARBA" id="ARBA00038359"/>
    </source>
</evidence>
<dbReference type="PANTHER" id="PTHR33048:SF47">
    <property type="entry name" value="INTEGRAL MEMBRANE PROTEIN-RELATED"/>
    <property type="match status" value="1"/>
</dbReference>
<dbReference type="EMBL" id="QJNS01000112">
    <property type="protein sequence ID" value="RYO86641.1"/>
    <property type="molecule type" value="Genomic_DNA"/>
</dbReference>